<feature type="compositionally biased region" description="Low complexity" evidence="1">
    <location>
        <begin position="481"/>
        <end position="496"/>
    </location>
</feature>
<reference evidence="4 5" key="1">
    <citation type="journal article" date="2018" name="Int J Genomics">
        <title>Comparative Genomics Analysis of Plasmid pPV989-94 from a Clinical Isolate of Pantoea vagans PV989.</title>
        <authorList>
            <person name="Xu L."/>
            <person name="Yin M."/>
            <person name="Zhu T."/>
            <person name="Lu J."/>
            <person name="Bao Q."/>
        </authorList>
    </citation>
    <scope>NUCLEOTIDE SEQUENCE [LARGE SCALE GENOMIC DNA]</scope>
    <source>
        <strain evidence="4 5">PV989</strain>
    </source>
</reference>
<feature type="region of interest" description="Disordered" evidence="1">
    <location>
        <begin position="1570"/>
        <end position="1593"/>
    </location>
</feature>
<feature type="compositionally biased region" description="Polar residues" evidence="1">
    <location>
        <begin position="467"/>
        <end position="480"/>
    </location>
</feature>
<dbReference type="InterPro" id="IPR034154">
    <property type="entry name" value="TOPRIM_DnaG/twinkle"/>
</dbReference>
<evidence type="ECO:0000256" key="1">
    <source>
        <dbReference type="SAM" id="MobiDB-lite"/>
    </source>
</evidence>
<feature type="compositionally biased region" description="Low complexity" evidence="1">
    <location>
        <begin position="1576"/>
        <end position="1585"/>
    </location>
</feature>
<name>A0AAN1NVG9_9GAMM</name>
<keyword evidence="4" id="KW-0614">Plasmid</keyword>
<feature type="domain" description="Large polyvalent protein-associated" evidence="3">
    <location>
        <begin position="1096"/>
        <end position="1190"/>
    </location>
</feature>
<evidence type="ECO:0000313" key="5">
    <source>
        <dbReference type="Proteomes" id="UP000241538"/>
    </source>
</evidence>
<protein>
    <submittedName>
        <fullName evidence="4">DNA primase</fullName>
    </submittedName>
</protein>
<evidence type="ECO:0000259" key="2">
    <source>
        <dbReference type="Pfam" id="PF02796"/>
    </source>
</evidence>
<feature type="region of interest" description="Disordered" evidence="1">
    <location>
        <begin position="392"/>
        <end position="428"/>
    </location>
</feature>
<accession>A0AAN1NVG9</accession>
<feature type="region of interest" description="Disordered" evidence="1">
    <location>
        <begin position="1187"/>
        <end position="1274"/>
    </location>
</feature>
<feature type="region of interest" description="Disordered" evidence="1">
    <location>
        <begin position="467"/>
        <end position="514"/>
    </location>
</feature>
<evidence type="ECO:0000313" key="4">
    <source>
        <dbReference type="EMBL" id="AVV40003.1"/>
    </source>
</evidence>
<dbReference type="GO" id="GO:0000150">
    <property type="term" value="F:DNA strand exchange activity"/>
    <property type="evidence" value="ECO:0007669"/>
    <property type="project" value="InterPro"/>
</dbReference>
<dbReference type="InterPro" id="IPR009057">
    <property type="entry name" value="Homeodomain-like_sf"/>
</dbReference>
<dbReference type="Gene3D" id="1.10.10.60">
    <property type="entry name" value="Homeodomain-like"/>
    <property type="match status" value="1"/>
</dbReference>
<dbReference type="Proteomes" id="UP000241538">
    <property type="component" value="Plasmid pPV989-94"/>
</dbReference>
<evidence type="ECO:0000259" key="3">
    <source>
        <dbReference type="Pfam" id="PF18821"/>
    </source>
</evidence>
<dbReference type="RefSeq" id="WP_107320569.1">
    <property type="nucleotide sequence ID" value="NZ_CP028352.1"/>
</dbReference>
<dbReference type="CDD" id="cd01029">
    <property type="entry name" value="TOPRIM_primases"/>
    <property type="match status" value="1"/>
</dbReference>
<dbReference type="Pfam" id="PF02796">
    <property type="entry name" value="HTH_7"/>
    <property type="match status" value="1"/>
</dbReference>
<organism evidence="4 5">
    <name type="scientific">Pantoea vagans</name>
    <dbReference type="NCBI Taxonomy" id="470934"/>
    <lineage>
        <taxon>Bacteria</taxon>
        <taxon>Pseudomonadati</taxon>
        <taxon>Pseudomonadota</taxon>
        <taxon>Gammaproteobacteria</taxon>
        <taxon>Enterobacterales</taxon>
        <taxon>Erwiniaceae</taxon>
        <taxon>Pantoea</taxon>
    </lineage>
</organism>
<sequence length="1593" mass="169014">MKTADYAVWLAVLPDQRDAARADAGTHPDGRSAIAWNKEAQLWYARPGADLDRLQKWLPDRSIRSSGGGDPHSEFFDALTSAGLVLDGLPVMDGQRHRVPVVDGKKGNRDGVYRGFLDGIKPGGWYINYQRADNDKDITRWKASGSTGEADPLARVHIRAVMRQSQDDFAREQAALYAQQTAKAQSLYDRLPAADPAHSYLVRKGITVADDVRQTRNGALVVPFHDADGTFRTLQYIPPDGEKYLFKDAPKAGHFRVEGGELRNGEPILYAEGYATARSLYMVTGRPVVMTIDAGNMEAVANVLKVRYPDSPHLFMADVDHAKEKNKGVLSANRAAAATGGVVLLPDLTAAEIERGFTDFNDLHLFRGAERLRETLLPDIAQALEQLNYKDAPMATPDDAQPAPDNHPAVSPDAPEVMPARRPGAAKEKTDEILKLRDQGLKPAQIAEQLGIGQTSVYRILKAQQTDAPATDSTIPASNVSEPATPAETSAAAEAPGVNVSDSDIPAPATGMASTAEAQPVTATVAAPSALAPAVTQAEVLTSPASPVMPPPSAAAYNGFTGLYGTGAELRDRLAALASGQISPATLLQDISTLRSRVESALIAGVYTREHVKEMQQIFDRVTQGGMAGANVMETGGLSRLRGLLGQRDTWSSLHPTGGTLDVNTVPDRVAQQYALLARGDVTRAQFDREVRMLYGEFTRADPQRFKPGRQEETRAVFERMASLESPERAAQYSATAAVIAAQLPPASAADPNATALVRIQMALRDEFVSLARGETAAPALTENVARLQAQLDDAKAQGVYASSHLEEVQGAFDRVTQDGLAGMPSPDAPVPRGDYLTRNPGAASLDVATVPARIEAQLSLLVRGDVSRAQFEDNLVVLRNEVVRLSEIGKVTPAALSAAEGAFANLGALPAPSDAASPAPLSVTVTSSDALSPEPEAVPAPSAVVTPSMAIGTEPVTSMIKANVTDPQPNAAIAATASEMPVVSAIASEQATQAPSVSAPVASAVSDVSSQTAEADARPERAARTPELAHEEVAQAAAEDAPQPDASPGNPLTSGFGAENAILVGAPRVAAQDEDAPASSGSKSARIDADKLLSRVTHEKHPDGKSVLYKLDGEPAFIDHGNRLVMAEGTSSHEEKVLAALLTAAHQYHGRIELTGSDEFKAFAIDVIVANKLDVSMKNASQQAELDAARRAAGQPVSPAAPADAVRGDQQVPRTYEAPPITQHGPAAHADVPVKNSAPMTGSQQQNSVPASEPAAPKISPAVHTPAEKAREPVTGKVTAFGQAPFRFEPDASESTFITLRTKEGPQTFWGKELAGLLRETNLKTGRMVTLQWQGKQPVTIKVPRKNEEGVVTHYENENTHRNRWSLSPAGGSRVQTGADDLVPLAAVDVNRYTQIQHTLVSRLDINIDAPPKPADGLYWFRPDGQGSSQPGDPLSAPRPAHNDRAGVPVMSSWGEDGRPDLLLVQGDGDYLQGVVRQNGTYQHVLVSLPGSTEAPPMVVNLLTPEGAQPIGSGNGINRSNGQPVPREHVVVRFTGDTQQRIAKLDSPADVPAALHARLGYDERYKAESGWVKEQPAAAPQAVPATPPRPAQ</sequence>
<feature type="compositionally biased region" description="Low complexity" evidence="1">
    <location>
        <begin position="1035"/>
        <end position="1047"/>
    </location>
</feature>
<feature type="region of interest" description="Disordered" evidence="1">
    <location>
        <begin position="1418"/>
        <end position="1446"/>
    </location>
</feature>
<feature type="compositionally biased region" description="Low complexity" evidence="1">
    <location>
        <begin position="933"/>
        <end position="942"/>
    </location>
</feature>
<dbReference type="SUPFAM" id="SSF46689">
    <property type="entry name" value="Homeodomain-like"/>
    <property type="match status" value="1"/>
</dbReference>
<feature type="compositionally biased region" description="Polar residues" evidence="1">
    <location>
        <begin position="1239"/>
        <end position="1251"/>
    </location>
</feature>
<dbReference type="PANTHER" id="PTHR48148:SF3">
    <property type="entry name" value="KERATINOCYTE PROLINE-RICH PROTEIN"/>
    <property type="match status" value="1"/>
</dbReference>
<dbReference type="InterPro" id="IPR040677">
    <property type="entry name" value="LPD7"/>
</dbReference>
<dbReference type="Pfam" id="PF18821">
    <property type="entry name" value="LPD7"/>
    <property type="match status" value="1"/>
</dbReference>
<feature type="domain" description="Resolvase HTH" evidence="2">
    <location>
        <begin position="422"/>
        <end position="463"/>
    </location>
</feature>
<proteinExistence type="predicted"/>
<gene>
    <name evidence="4" type="ORF">C9381_22490</name>
</gene>
<geneLocation type="plasmid" evidence="5">
    <name>ppv989-94</name>
</geneLocation>
<feature type="region of interest" description="Disordered" evidence="1">
    <location>
        <begin position="915"/>
        <end position="942"/>
    </location>
</feature>
<dbReference type="EMBL" id="CP028352">
    <property type="protein sequence ID" value="AVV40003.1"/>
    <property type="molecule type" value="Genomic_DNA"/>
</dbReference>
<dbReference type="InterPro" id="IPR006120">
    <property type="entry name" value="Resolvase_HTH_dom"/>
</dbReference>
<feature type="compositionally biased region" description="Basic and acidic residues" evidence="1">
    <location>
        <begin position="1016"/>
        <end position="1034"/>
    </location>
</feature>
<dbReference type="PANTHER" id="PTHR48148">
    <property type="entry name" value="KERATINOCYTE PROLINE-RICH PROTEIN"/>
    <property type="match status" value="1"/>
</dbReference>
<feature type="region of interest" description="Disordered" evidence="1">
    <location>
        <begin position="1009"/>
        <end position="1058"/>
    </location>
</feature>
<dbReference type="GO" id="GO:0003677">
    <property type="term" value="F:DNA binding"/>
    <property type="evidence" value="ECO:0007669"/>
    <property type="project" value="InterPro"/>
</dbReference>